<feature type="active site" evidence="4">
    <location>
        <position position="121"/>
    </location>
</feature>
<keyword evidence="1 4" id="KW-0378">Hydrolase</keyword>
<dbReference type="GO" id="GO:0008984">
    <property type="term" value="F:protein-glutamate methylesterase activity"/>
    <property type="evidence" value="ECO:0007669"/>
    <property type="project" value="UniProtKB-EC"/>
</dbReference>
<evidence type="ECO:0000259" key="5">
    <source>
        <dbReference type="PROSITE" id="PS50122"/>
    </source>
</evidence>
<evidence type="ECO:0000256" key="3">
    <source>
        <dbReference type="ARBA" id="ARBA00048267"/>
    </source>
</evidence>
<dbReference type="InterPro" id="IPR000673">
    <property type="entry name" value="Sig_transdc_resp-reg_Me-estase"/>
</dbReference>
<dbReference type="AlphaFoldDB" id="A0AAE4UFB6"/>
<feature type="active site" evidence="4">
    <location>
        <position position="31"/>
    </location>
</feature>
<keyword evidence="4" id="KW-0145">Chemotaxis</keyword>
<dbReference type="EMBL" id="JAWLLD010000029">
    <property type="protein sequence ID" value="MDV7014848.1"/>
    <property type="molecule type" value="Genomic_DNA"/>
</dbReference>
<evidence type="ECO:0000313" key="7">
    <source>
        <dbReference type="Proteomes" id="UP001187143"/>
    </source>
</evidence>
<dbReference type="GO" id="GO:0005737">
    <property type="term" value="C:cytoplasm"/>
    <property type="evidence" value="ECO:0007669"/>
    <property type="project" value="InterPro"/>
</dbReference>
<dbReference type="Gene3D" id="3.40.50.180">
    <property type="entry name" value="Methylesterase CheB, C-terminal domain"/>
    <property type="match status" value="1"/>
</dbReference>
<evidence type="ECO:0000256" key="2">
    <source>
        <dbReference type="ARBA" id="ARBA00039140"/>
    </source>
</evidence>
<name>A0AAE4UFB6_MYCIT</name>
<dbReference type="PANTHER" id="PTHR42872:SF6">
    <property type="entry name" value="PROTEIN-GLUTAMATE METHYLESTERASE_PROTEIN-GLUTAMINE GLUTAMINASE"/>
    <property type="match status" value="1"/>
</dbReference>
<feature type="active site" evidence="4">
    <location>
        <position position="4"/>
    </location>
</feature>
<dbReference type="GO" id="GO:0000156">
    <property type="term" value="F:phosphorelay response regulator activity"/>
    <property type="evidence" value="ECO:0007669"/>
    <property type="project" value="InterPro"/>
</dbReference>
<dbReference type="Proteomes" id="UP001187143">
    <property type="component" value="Unassembled WGS sequence"/>
</dbReference>
<evidence type="ECO:0000256" key="4">
    <source>
        <dbReference type="PROSITE-ProRule" id="PRU00050"/>
    </source>
</evidence>
<reference evidence="6" key="1">
    <citation type="submission" date="2023-10" db="EMBL/GenBank/DDBJ databases">
        <title>Characterization and genome sequence of Mycobacterium intracellulare ABSURDO, a novel pathogenic isolate with three colony morphotypes that vary in growth and acid-fastness.</title>
        <authorList>
            <person name="Jude B.A."/>
            <person name="Robinson R.T."/>
        </authorList>
    </citation>
    <scope>NUCLEOTIDE SEQUENCE</scope>
    <source>
        <strain evidence="6">ABSURDO Component B</strain>
    </source>
</reference>
<dbReference type="SUPFAM" id="SSF52738">
    <property type="entry name" value="Methylesterase CheB, C-terminal domain"/>
    <property type="match status" value="1"/>
</dbReference>
<dbReference type="EC" id="3.1.1.61" evidence="2"/>
<feature type="domain" description="CheB-type methylesterase" evidence="5">
    <location>
        <begin position="1"/>
        <end position="174"/>
    </location>
</feature>
<sequence length="263" mass="26700">MVASLGGISAFSTVLAGLPADFPLPIVVVQHRARLSPGHHDVLVDVLARCSALPVRSVTAGACADEQGVAVIAGRTTATIDAARKWVLNDAADANVGDALLVSSADHAPTIAVVLTGYQTDGSDGVRAVKRGGGRVLVQDPATARAASMPSHAIATGCVDFVLPLHQLWAALVALAVGPGAADLLTVPLPPWARLAPVTPFACSCGAVDAATAASAIAARPMGPRRPLRDGHVGTGDPAAYCRSHAHSADMFSDIGSPSQRKR</sequence>
<proteinExistence type="predicted"/>
<dbReference type="Pfam" id="PF01339">
    <property type="entry name" value="CheB_methylest"/>
    <property type="match status" value="1"/>
</dbReference>
<evidence type="ECO:0000256" key="1">
    <source>
        <dbReference type="ARBA" id="ARBA00022801"/>
    </source>
</evidence>
<dbReference type="PROSITE" id="PS50122">
    <property type="entry name" value="CHEB"/>
    <property type="match status" value="1"/>
</dbReference>
<accession>A0AAE4UFB6</accession>
<dbReference type="RefSeq" id="WP_317728588.1">
    <property type="nucleotide sequence ID" value="NZ_JAWLLC010000027.1"/>
</dbReference>
<dbReference type="InterPro" id="IPR035909">
    <property type="entry name" value="CheB_C"/>
</dbReference>
<organism evidence="6 7">
    <name type="scientific">Mycobacterium intracellulare</name>
    <dbReference type="NCBI Taxonomy" id="1767"/>
    <lineage>
        <taxon>Bacteria</taxon>
        <taxon>Bacillati</taxon>
        <taxon>Actinomycetota</taxon>
        <taxon>Actinomycetes</taxon>
        <taxon>Mycobacteriales</taxon>
        <taxon>Mycobacteriaceae</taxon>
        <taxon>Mycobacterium</taxon>
        <taxon>Mycobacterium avium complex (MAC)</taxon>
    </lineage>
</organism>
<comment type="catalytic activity">
    <reaction evidence="3">
        <text>[protein]-L-glutamate 5-O-methyl ester + H2O = L-glutamyl-[protein] + methanol + H(+)</text>
        <dbReference type="Rhea" id="RHEA:23236"/>
        <dbReference type="Rhea" id="RHEA-COMP:10208"/>
        <dbReference type="Rhea" id="RHEA-COMP:10311"/>
        <dbReference type="ChEBI" id="CHEBI:15377"/>
        <dbReference type="ChEBI" id="CHEBI:15378"/>
        <dbReference type="ChEBI" id="CHEBI:17790"/>
        <dbReference type="ChEBI" id="CHEBI:29973"/>
        <dbReference type="ChEBI" id="CHEBI:82795"/>
        <dbReference type="EC" id="3.1.1.61"/>
    </reaction>
</comment>
<dbReference type="GO" id="GO:0006935">
    <property type="term" value="P:chemotaxis"/>
    <property type="evidence" value="ECO:0007669"/>
    <property type="project" value="UniProtKB-UniRule"/>
</dbReference>
<evidence type="ECO:0000313" key="6">
    <source>
        <dbReference type="EMBL" id="MDV7014848.1"/>
    </source>
</evidence>
<dbReference type="PANTHER" id="PTHR42872">
    <property type="entry name" value="PROTEIN-GLUTAMATE METHYLESTERASE/PROTEIN-GLUTAMINE GLUTAMINASE"/>
    <property type="match status" value="1"/>
</dbReference>
<gene>
    <name evidence="6" type="ORF">R4F53_21410</name>
</gene>
<comment type="caution">
    <text evidence="6">The sequence shown here is derived from an EMBL/GenBank/DDBJ whole genome shotgun (WGS) entry which is preliminary data.</text>
</comment>
<protein>
    <recommendedName>
        <fullName evidence="2">protein-glutamate methylesterase</fullName>
        <ecNumber evidence="2">3.1.1.61</ecNumber>
    </recommendedName>
</protein>